<dbReference type="EMBL" id="JACSQQ010000039">
    <property type="protein sequence ID" value="MBD7952088.1"/>
    <property type="molecule type" value="Genomic_DNA"/>
</dbReference>
<name>A0ABR8RWC7_9CELL</name>
<evidence type="ECO:0000313" key="1">
    <source>
        <dbReference type="EMBL" id="MBD7952088.1"/>
    </source>
</evidence>
<accession>A0ABR8RWC7</accession>
<reference evidence="1 2" key="1">
    <citation type="submission" date="2020-08" db="EMBL/GenBank/DDBJ databases">
        <title>A Genomic Blueprint of the Chicken Gut Microbiome.</title>
        <authorList>
            <person name="Gilroy R."/>
            <person name="Ravi A."/>
            <person name="Getino M."/>
            <person name="Pursley I."/>
            <person name="Horton D.L."/>
            <person name="Alikhan N.-F."/>
            <person name="Baker D."/>
            <person name="Gharbi K."/>
            <person name="Hall N."/>
            <person name="Watson M."/>
            <person name="Adriaenssens E.M."/>
            <person name="Foster-Nyarko E."/>
            <person name="Jarju S."/>
            <person name="Secka A."/>
            <person name="Antonio M."/>
            <person name="Oren A."/>
            <person name="Chaudhuri R."/>
            <person name="La Ragione R.M."/>
            <person name="Hildebrand F."/>
            <person name="Pallen M.J."/>
        </authorList>
    </citation>
    <scope>NUCLEOTIDE SEQUENCE [LARGE SCALE GENOMIC DNA]</scope>
    <source>
        <strain evidence="1 2">Sa4CUA1</strain>
    </source>
</reference>
<keyword evidence="2" id="KW-1185">Reference proteome</keyword>
<evidence type="ECO:0000313" key="2">
    <source>
        <dbReference type="Proteomes" id="UP000641803"/>
    </source>
</evidence>
<gene>
    <name evidence="1" type="ORF">H9652_16925</name>
</gene>
<dbReference type="RefSeq" id="WP_191797567.1">
    <property type="nucleotide sequence ID" value="NZ_JACSQQ010000039.1"/>
</dbReference>
<comment type="caution">
    <text evidence="1">The sequence shown here is derived from an EMBL/GenBank/DDBJ whole genome shotgun (WGS) entry which is preliminary data.</text>
</comment>
<evidence type="ECO:0008006" key="3">
    <source>
        <dbReference type="Google" id="ProtNLM"/>
    </source>
</evidence>
<organism evidence="1 2">
    <name type="scientific">Oerskovia rustica</name>
    <dbReference type="NCBI Taxonomy" id="2762237"/>
    <lineage>
        <taxon>Bacteria</taxon>
        <taxon>Bacillati</taxon>
        <taxon>Actinomycetota</taxon>
        <taxon>Actinomycetes</taxon>
        <taxon>Micrococcales</taxon>
        <taxon>Cellulomonadaceae</taxon>
        <taxon>Oerskovia</taxon>
    </lineage>
</organism>
<sequence>MNVDARALLTLLGGARRRPAAHADDALAVSVCAANPHVDEAMARTRVSPFTTEVDLRIYVPGLSAERPDTIVEVVEASVLEVWRARAGGVDAVNIDVVLGHRDAEDRLGDDRAMRVAPLGSALGPGVQASWRRLTFPEHELVRRFGATPPEAGR</sequence>
<protein>
    <recommendedName>
        <fullName evidence="3">Asp23/Gls24 family envelope stress response protein</fullName>
    </recommendedName>
</protein>
<dbReference type="Proteomes" id="UP000641803">
    <property type="component" value="Unassembled WGS sequence"/>
</dbReference>
<proteinExistence type="predicted"/>